<organism evidence="1">
    <name type="scientific">Arundo donax</name>
    <name type="common">Giant reed</name>
    <name type="synonym">Donax arundinaceus</name>
    <dbReference type="NCBI Taxonomy" id="35708"/>
    <lineage>
        <taxon>Eukaryota</taxon>
        <taxon>Viridiplantae</taxon>
        <taxon>Streptophyta</taxon>
        <taxon>Embryophyta</taxon>
        <taxon>Tracheophyta</taxon>
        <taxon>Spermatophyta</taxon>
        <taxon>Magnoliopsida</taxon>
        <taxon>Liliopsida</taxon>
        <taxon>Poales</taxon>
        <taxon>Poaceae</taxon>
        <taxon>PACMAD clade</taxon>
        <taxon>Arundinoideae</taxon>
        <taxon>Arundineae</taxon>
        <taxon>Arundo</taxon>
    </lineage>
</organism>
<evidence type="ECO:0000313" key="1">
    <source>
        <dbReference type="EMBL" id="JAD62541.1"/>
    </source>
</evidence>
<reference evidence="1" key="1">
    <citation type="submission" date="2014-09" db="EMBL/GenBank/DDBJ databases">
        <authorList>
            <person name="Magalhaes I.L.F."/>
            <person name="Oliveira U."/>
            <person name="Santos F.R."/>
            <person name="Vidigal T.H.D.A."/>
            <person name="Brescovit A.D."/>
            <person name="Santos A.J."/>
        </authorList>
    </citation>
    <scope>NUCLEOTIDE SEQUENCE</scope>
    <source>
        <tissue evidence="1">Shoot tissue taken approximately 20 cm above the soil surface</tissue>
    </source>
</reference>
<dbReference type="EMBL" id="GBRH01235354">
    <property type="protein sequence ID" value="JAD62541.1"/>
    <property type="molecule type" value="Transcribed_RNA"/>
</dbReference>
<name>A0A0A9TB22_ARUDO</name>
<sequence length="48" mass="5413">MFLDYCITVLQFIFTLTGDGTRQINTNLWPACSVIRIIIVYATVDVSS</sequence>
<reference evidence="1" key="2">
    <citation type="journal article" date="2015" name="Data Brief">
        <title>Shoot transcriptome of the giant reed, Arundo donax.</title>
        <authorList>
            <person name="Barrero R.A."/>
            <person name="Guerrero F.D."/>
            <person name="Moolhuijzen P."/>
            <person name="Goolsby J.A."/>
            <person name="Tidwell J."/>
            <person name="Bellgard S.E."/>
            <person name="Bellgard M.I."/>
        </authorList>
    </citation>
    <scope>NUCLEOTIDE SEQUENCE</scope>
    <source>
        <tissue evidence="1">Shoot tissue taken approximately 20 cm above the soil surface</tissue>
    </source>
</reference>
<proteinExistence type="predicted"/>
<accession>A0A0A9TB22</accession>
<dbReference type="AlphaFoldDB" id="A0A0A9TB22"/>
<protein>
    <submittedName>
        <fullName evidence="1">Uncharacterized protein</fullName>
    </submittedName>
</protein>